<dbReference type="RefSeq" id="WP_284919206.1">
    <property type="nucleotide sequence ID" value="NZ_CP126980.1"/>
</dbReference>
<gene>
    <name evidence="1" type="ORF">ACTOB_001366</name>
</gene>
<name>A0ABY8WLV2_9ACTN</name>
<sequence>MTEIDSYLVWSNQKTMWWRPRNSGYTQYIEEAGRYTRAEAEEIVRKATVDGQLKHWRTDPVSGAKYWSFDEVLVAAPEAIEVPW</sequence>
<evidence type="ECO:0000313" key="2">
    <source>
        <dbReference type="Proteomes" id="UP001240150"/>
    </source>
</evidence>
<dbReference type="Proteomes" id="UP001240150">
    <property type="component" value="Chromosome"/>
</dbReference>
<dbReference type="EMBL" id="CP126980">
    <property type="protein sequence ID" value="WIM97812.1"/>
    <property type="molecule type" value="Genomic_DNA"/>
</dbReference>
<protein>
    <submittedName>
        <fullName evidence="1">Uncharacterized protein</fullName>
    </submittedName>
</protein>
<accession>A0ABY8WLV2</accession>
<evidence type="ECO:0000313" key="1">
    <source>
        <dbReference type="EMBL" id="WIM97812.1"/>
    </source>
</evidence>
<keyword evidence="2" id="KW-1185">Reference proteome</keyword>
<reference evidence="1 2" key="1">
    <citation type="submission" date="2023-06" db="EMBL/GenBank/DDBJ databases">
        <authorList>
            <person name="Yushchuk O."/>
            <person name="Binda E."/>
            <person name="Ruckert-Reed C."/>
            <person name="Fedorenko V."/>
            <person name="Kalinowski J."/>
            <person name="Marinelli F."/>
        </authorList>
    </citation>
    <scope>NUCLEOTIDE SEQUENCE [LARGE SCALE GENOMIC DNA]</scope>
    <source>
        <strain evidence="1 2">NRRL 3884</strain>
    </source>
</reference>
<proteinExistence type="predicted"/>
<organism evidence="1 2">
    <name type="scientific">Actinoplanes oblitus</name>
    <dbReference type="NCBI Taxonomy" id="3040509"/>
    <lineage>
        <taxon>Bacteria</taxon>
        <taxon>Bacillati</taxon>
        <taxon>Actinomycetota</taxon>
        <taxon>Actinomycetes</taxon>
        <taxon>Micromonosporales</taxon>
        <taxon>Micromonosporaceae</taxon>
        <taxon>Actinoplanes</taxon>
    </lineage>
</organism>